<dbReference type="GO" id="GO:0006865">
    <property type="term" value="P:amino acid transport"/>
    <property type="evidence" value="ECO:0007669"/>
    <property type="project" value="TreeGrafter"/>
</dbReference>
<evidence type="ECO:0000313" key="5">
    <source>
        <dbReference type="EMBL" id="CAB4588891.1"/>
    </source>
</evidence>
<dbReference type="PANTHER" id="PTHR30085">
    <property type="entry name" value="AMINO ACID ABC TRANSPORTER PERMEASE"/>
    <property type="match status" value="1"/>
</dbReference>
<dbReference type="EMBL" id="CAEZSR010000214">
    <property type="protein sequence ID" value="CAB4588891.1"/>
    <property type="molecule type" value="Genomic_DNA"/>
</dbReference>
<name>A0A6J6FJ11_9ZZZZ</name>
<reference evidence="5" key="1">
    <citation type="submission" date="2020-05" db="EMBL/GenBank/DDBJ databases">
        <authorList>
            <person name="Chiriac C."/>
            <person name="Salcher M."/>
            <person name="Ghai R."/>
            <person name="Kavagutti S V."/>
        </authorList>
    </citation>
    <scope>NUCLEOTIDE SEQUENCE</scope>
</reference>
<accession>A0A6J6FJ11</accession>
<evidence type="ECO:0000256" key="1">
    <source>
        <dbReference type="ARBA" id="ARBA00010333"/>
    </source>
</evidence>
<gene>
    <name evidence="5" type="ORF">UFOPK1493_03628</name>
</gene>
<dbReference type="GO" id="GO:0005576">
    <property type="term" value="C:extracellular region"/>
    <property type="evidence" value="ECO:0007669"/>
    <property type="project" value="TreeGrafter"/>
</dbReference>
<evidence type="ECO:0000256" key="2">
    <source>
        <dbReference type="ARBA" id="ARBA00022448"/>
    </source>
</evidence>
<dbReference type="PROSITE" id="PS51257">
    <property type="entry name" value="PROKAR_LIPOPROTEIN"/>
    <property type="match status" value="1"/>
</dbReference>
<dbReference type="InterPro" id="IPR001638">
    <property type="entry name" value="Solute-binding_3/MltF_N"/>
</dbReference>
<keyword evidence="2" id="KW-0813">Transport</keyword>
<dbReference type="CDD" id="cd13690">
    <property type="entry name" value="PBP2_GluB"/>
    <property type="match status" value="1"/>
</dbReference>
<comment type="similarity">
    <text evidence="1">Belongs to the bacterial solute-binding protein 3 family.</text>
</comment>
<organism evidence="5">
    <name type="scientific">freshwater metagenome</name>
    <dbReference type="NCBI Taxonomy" id="449393"/>
    <lineage>
        <taxon>unclassified sequences</taxon>
        <taxon>metagenomes</taxon>
        <taxon>ecological metagenomes</taxon>
    </lineage>
</organism>
<dbReference type="InterPro" id="IPR051455">
    <property type="entry name" value="Bact_solute-bind_prot3"/>
</dbReference>
<feature type="domain" description="Solute-binding protein family 3/N-terminal" evidence="4">
    <location>
        <begin position="99"/>
        <end position="325"/>
    </location>
</feature>
<dbReference type="Pfam" id="PF00497">
    <property type="entry name" value="SBP_bac_3"/>
    <property type="match status" value="1"/>
</dbReference>
<protein>
    <submittedName>
        <fullName evidence="5">Unannotated protein</fullName>
    </submittedName>
</protein>
<dbReference type="SUPFAM" id="SSF53850">
    <property type="entry name" value="Periplasmic binding protein-like II"/>
    <property type="match status" value="1"/>
</dbReference>
<evidence type="ECO:0000259" key="4">
    <source>
        <dbReference type="SMART" id="SM00062"/>
    </source>
</evidence>
<dbReference type="GO" id="GO:0030288">
    <property type="term" value="C:outer membrane-bounded periplasmic space"/>
    <property type="evidence" value="ECO:0007669"/>
    <property type="project" value="TreeGrafter"/>
</dbReference>
<dbReference type="SMART" id="SM00062">
    <property type="entry name" value="PBPb"/>
    <property type="match status" value="1"/>
</dbReference>
<evidence type="ECO:0000256" key="3">
    <source>
        <dbReference type="ARBA" id="ARBA00022729"/>
    </source>
</evidence>
<dbReference type="Gene3D" id="3.40.190.10">
    <property type="entry name" value="Periplasmic binding protein-like II"/>
    <property type="match status" value="2"/>
</dbReference>
<dbReference type="PANTHER" id="PTHR30085:SF6">
    <property type="entry name" value="ABC TRANSPORTER GLUTAMINE-BINDING PROTEIN GLNH"/>
    <property type="match status" value="1"/>
</dbReference>
<proteinExistence type="inferred from homology"/>
<sequence length="347" mass="36619">MTPRTAPQRSRPLTVRFAAALVALGSLVVAACGGGAALPDEVQGSIAEATTTPTTAAPECTPEQQQQSAVATYAPLDPLPEPGAMPAGSTMAEIVERGQLRVGVSADTLLFGARDPLSGVIEGVDIEVLRLVARALFGEGGEDRIVYRVITYAQRLPALEAGDVDLVAHTMTINCRRWLRIGFSSVYYQAGQKVLVKTDSGFDSVDDLVAAGARVCAPEGSTNIDEIQKPKYAGIVVVPKPDITDCLVAMQRGQADATTGDDTVLAGFAVQDPSVELVGEAFTEEPYGIGANRDDVDLVQFVNGVLDRARTDGELDRIMRTWLVDTGALDEADVPPVPAPDHSRPLP</sequence>
<keyword evidence="3" id="KW-0732">Signal</keyword>
<dbReference type="AlphaFoldDB" id="A0A6J6FJ11"/>